<protein>
    <recommendedName>
        <fullName evidence="2">STPR domain-containing protein</fullName>
    </recommendedName>
</protein>
<feature type="compositionally biased region" description="Basic and acidic residues" evidence="1">
    <location>
        <begin position="98"/>
        <end position="113"/>
    </location>
</feature>
<dbReference type="PANTHER" id="PTHR45786">
    <property type="entry name" value="DNA BINDING PROTEIN-LIKE"/>
    <property type="match status" value="1"/>
</dbReference>
<feature type="region of interest" description="Disordered" evidence="1">
    <location>
        <begin position="45"/>
        <end position="113"/>
    </location>
</feature>
<evidence type="ECO:0000313" key="4">
    <source>
        <dbReference type="Proteomes" id="UP000694388"/>
    </source>
</evidence>
<reference evidence="3" key="2">
    <citation type="submission" date="2025-09" db="UniProtKB">
        <authorList>
            <consortium name="Ensembl"/>
        </authorList>
    </citation>
    <scope>IDENTIFICATION</scope>
</reference>
<evidence type="ECO:0000259" key="2">
    <source>
        <dbReference type="Pfam" id="PF21107"/>
    </source>
</evidence>
<sequence length="312" mass="35131">MPPKKRVCLGRRTALATTRRVSRANESLEETTARLSQNALRAAEIRASEGDEQRAVRLSRNAAATAASRASEGDEQQAVRRSRNASGTALSWSTETPQEQRARLDGNSQRRDNIRGVTCPNKQFWFRKAFQYEAEVNNSMRGDIQIGEMRFTCQFCRALKWGGESPGMCCSNGKVSLPPQPLRDLLAESSLTSDSFLKLIRKYNSAFQMTSFGAHVVREGGWMPTFKVQGQVYHLIGSLLPSQNCKPSFLQIYFIADYNKQADARIDIFPPPEDDEEHDTLDRDVLLSLQRMLHEKNNYVQSFKCALESAPS</sequence>
<evidence type="ECO:0000313" key="3">
    <source>
        <dbReference type="Ensembl" id="ENSEBUP00000009259.1"/>
    </source>
</evidence>
<accession>A0A8C4Q354</accession>
<organism evidence="3 4">
    <name type="scientific">Eptatretus burgeri</name>
    <name type="common">Inshore hagfish</name>
    <dbReference type="NCBI Taxonomy" id="7764"/>
    <lineage>
        <taxon>Eukaryota</taxon>
        <taxon>Metazoa</taxon>
        <taxon>Chordata</taxon>
        <taxon>Craniata</taxon>
        <taxon>Vertebrata</taxon>
        <taxon>Cyclostomata</taxon>
        <taxon>Myxini</taxon>
        <taxon>Myxiniformes</taxon>
        <taxon>Myxinidae</taxon>
        <taxon>Eptatretinae</taxon>
        <taxon>Eptatretus</taxon>
    </lineage>
</organism>
<dbReference type="InterPro" id="IPR048998">
    <property type="entry name" value="STPR"/>
</dbReference>
<feature type="domain" description="STPR" evidence="2">
    <location>
        <begin position="32"/>
        <end position="103"/>
    </location>
</feature>
<evidence type="ECO:0000256" key="1">
    <source>
        <dbReference type="SAM" id="MobiDB-lite"/>
    </source>
</evidence>
<dbReference type="Proteomes" id="UP000694388">
    <property type="component" value="Unplaced"/>
</dbReference>
<feature type="compositionally biased region" description="Basic and acidic residues" evidence="1">
    <location>
        <begin position="45"/>
        <end position="55"/>
    </location>
</feature>
<feature type="compositionally biased region" description="Polar residues" evidence="1">
    <location>
        <begin position="84"/>
        <end position="97"/>
    </location>
</feature>
<dbReference type="Ensembl" id="ENSEBUT00000009781.1">
    <property type="protein sequence ID" value="ENSEBUP00000009259.1"/>
    <property type="gene ID" value="ENSEBUG00000005972.1"/>
</dbReference>
<dbReference type="OMA" id="HETAGIC"/>
<dbReference type="PANTHER" id="PTHR45786:SF74">
    <property type="entry name" value="ATP-DEPENDENT DNA HELICASE"/>
    <property type="match status" value="1"/>
</dbReference>
<dbReference type="AlphaFoldDB" id="A0A8C4Q354"/>
<keyword evidence="4" id="KW-1185">Reference proteome</keyword>
<proteinExistence type="predicted"/>
<dbReference type="Pfam" id="PF21107">
    <property type="entry name" value="STPRs"/>
    <property type="match status" value="1"/>
</dbReference>
<feature type="compositionally biased region" description="Low complexity" evidence="1">
    <location>
        <begin position="56"/>
        <end position="70"/>
    </location>
</feature>
<dbReference type="GeneTree" id="ENSGT00940000167909"/>
<name>A0A8C4Q354_EPTBU</name>
<reference evidence="3" key="1">
    <citation type="submission" date="2025-08" db="UniProtKB">
        <authorList>
            <consortium name="Ensembl"/>
        </authorList>
    </citation>
    <scope>IDENTIFICATION</scope>
</reference>